<dbReference type="STRING" id="1081108.A0A162KG42"/>
<dbReference type="OrthoDB" id="5152817at2759"/>
<evidence type="ECO:0000313" key="3">
    <source>
        <dbReference type="Proteomes" id="UP000076881"/>
    </source>
</evidence>
<proteinExistence type="predicted"/>
<accession>A0A162KG42</accession>
<feature type="region of interest" description="Disordered" evidence="1">
    <location>
        <begin position="158"/>
        <end position="184"/>
    </location>
</feature>
<feature type="region of interest" description="Disordered" evidence="1">
    <location>
        <begin position="207"/>
        <end position="257"/>
    </location>
</feature>
<name>A0A162KG42_CORDF</name>
<dbReference type="Proteomes" id="UP000076881">
    <property type="component" value="Unassembled WGS sequence"/>
</dbReference>
<feature type="compositionally biased region" description="Polar residues" evidence="1">
    <location>
        <begin position="239"/>
        <end position="250"/>
    </location>
</feature>
<sequence>MSFERKKAGYENAIDHFEKLAVEDPTWNILEPIWADERLRQKYHIADISFTNGIRNFNDLNEDLETRVKTERGKQQPDGGGIRTDMDGDESAAFMYDYKAAHKFAVEYLEAALAKETLFMDVHQWTQAEQYRTDLTEAVNEAERILKKWKKEDYMDLVTPPEQHNTDSSSAPPSRGTDGSFDCDASPATRKYPLRLKSSCNDSVTLLERHDGDDHDGAEAKQRQSEAGVTRDKRERGSSNRSSNDGAQSSPPAPTRQYCTQTCLLGLKLGRTLDSRCPNVLSHCVRGGAQHPINATEFTELVGEQLR</sequence>
<organism evidence="2 3">
    <name type="scientific">Akanthomyces lecanii RCEF 1005</name>
    <dbReference type="NCBI Taxonomy" id="1081108"/>
    <lineage>
        <taxon>Eukaryota</taxon>
        <taxon>Fungi</taxon>
        <taxon>Dikarya</taxon>
        <taxon>Ascomycota</taxon>
        <taxon>Pezizomycotina</taxon>
        <taxon>Sordariomycetes</taxon>
        <taxon>Hypocreomycetidae</taxon>
        <taxon>Hypocreales</taxon>
        <taxon>Cordycipitaceae</taxon>
        <taxon>Akanthomyces</taxon>
        <taxon>Cordyceps confragosa</taxon>
    </lineage>
</organism>
<gene>
    <name evidence="2" type="ORF">LEL_07999</name>
</gene>
<comment type="caution">
    <text evidence="2">The sequence shown here is derived from an EMBL/GenBank/DDBJ whole genome shotgun (WGS) entry which is preliminary data.</text>
</comment>
<evidence type="ECO:0000256" key="1">
    <source>
        <dbReference type="SAM" id="MobiDB-lite"/>
    </source>
</evidence>
<keyword evidence="3" id="KW-1185">Reference proteome</keyword>
<dbReference type="AlphaFoldDB" id="A0A162KG42"/>
<feature type="compositionally biased region" description="Polar residues" evidence="1">
    <location>
        <begin position="162"/>
        <end position="172"/>
    </location>
</feature>
<evidence type="ECO:0000313" key="2">
    <source>
        <dbReference type="EMBL" id="OAA74418.1"/>
    </source>
</evidence>
<dbReference type="EMBL" id="AZHF01000006">
    <property type="protein sequence ID" value="OAA74418.1"/>
    <property type="molecule type" value="Genomic_DNA"/>
</dbReference>
<protein>
    <submittedName>
        <fullName evidence="2">Uncharacterized protein</fullName>
    </submittedName>
</protein>
<reference evidence="2 3" key="1">
    <citation type="journal article" date="2016" name="Genome Biol. Evol.">
        <title>Divergent and convergent evolution of fungal pathogenicity.</title>
        <authorList>
            <person name="Shang Y."/>
            <person name="Xiao G."/>
            <person name="Zheng P."/>
            <person name="Cen K."/>
            <person name="Zhan S."/>
            <person name="Wang C."/>
        </authorList>
    </citation>
    <scope>NUCLEOTIDE SEQUENCE [LARGE SCALE GENOMIC DNA]</scope>
    <source>
        <strain evidence="2 3">RCEF 1005</strain>
    </source>
</reference>
<feature type="compositionally biased region" description="Basic and acidic residues" evidence="1">
    <location>
        <begin position="207"/>
        <end position="238"/>
    </location>
</feature>